<proteinExistence type="predicted"/>
<accession>A0ABU8SDJ1</accession>
<evidence type="ECO:0000256" key="4">
    <source>
        <dbReference type="ARBA" id="ARBA00023004"/>
    </source>
</evidence>
<feature type="domain" description="4Fe-4S ferredoxin-type" evidence="7">
    <location>
        <begin position="49"/>
        <end position="79"/>
    </location>
</feature>
<dbReference type="PROSITE" id="PS00198">
    <property type="entry name" value="4FE4S_FER_1"/>
    <property type="match status" value="1"/>
</dbReference>
<keyword evidence="4" id="KW-0408">Iron</keyword>
<dbReference type="Pfam" id="PF13738">
    <property type="entry name" value="Pyr_redox_3"/>
    <property type="match status" value="1"/>
</dbReference>
<gene>
    <name evidence="8" type="ORF">WG900_19160</name>
</gene>
<keyword evidence="6" id="KW-1133">Transmembrane helix</keyword>
<evidence type="ECO:0000256" key="6">
    <source>
        <dbReference type="SAM" id="Phobius"/>
    </source>
</evidence>
<dbReference type="SUPFAM" id="SSF54862">
    <property type="entry name" value="4Fe-4S ferredoxins"/>
    <property type="match status" value="1"/>
</dbReference>
<dbReference type="InterPro" id="IPR017900">
    <property type="entry name" value="4Fe4S_Fe_S_CS"/>
</dbReference>
<dbReference type="PRINTS" id="PR00469">
    <property type="entry name" value="PNDRDTASEII"/>
</dbReference>
<dbReference type="RefSeq" id="WP_339969826.1">
    <property type="nucleotide sequence ID" value="NZ_JBBHJY010000013.1"/>
</dbReference>
<dbReference type="Gene3D" id="3.50.50.60">
    <property type="entry name" value="FAD/NAD(P)-binding domain"/>
    <property type="match status" value="2"/>
</dbReference>
<comment type="caution">
    <text evidence="8">The sequence shown here is derived from an EMBL/GenBank/DDBJ whole genome shotgun (WGS) entry which is preliminary data.</text>
</comment>
<organism evidence="8 9">
    <name type="scientific">Novosphingobium aquae</name>
    <dbReference type="NCBI Taxonomy" id="3133435"/>
    <lineage>
        <taxon>Bacteria</taxon>
        <taxon>Pseudomonadati</taxon>
        <taxon>Pseudomonadota</taxon>
        <taxon>Alphaproteobacteria</taxon>
        <taxon>Sphingomonadales</taxon>
        <taxon>Sphingomonadaceae</taxon>
        <taxon>Novosphingobium</taxon>
    </lineage>
</organism>
<evidence type="ECO:0000256" key="1">
    <source>
        <dbReference type="ARBA" id="ARBA00022630"/>
    </source>
</evidence>
<dbReference type="PRINTS" id="PR00368">
    <property type="entry name" value="FADPNR"/>
</dbReference>
<evidence type="ECO:0000313" key="8">
    <source>
        <dbReference type="EMBL" id="MEJ6012029.1"/>
    </source>
</evidence>
<evidence type="ECO:0000313" key="9">
    <source>
        <dbReference type="Proteomes" id="UP001379235"/>
    </source>
</evidence>
<evidence type="ECO:0000259" key="7">
    <source>
        <dbReference type="PROSITE" id="PS51379"/>
    </source>
</evidence>
<sequence length="435" mass="46591">MPDNLLLIYLLPLLLIWMVWIAYGKLRSRRSRAILDDNIQAGLMEPNTLHPVIDPALCLGCAACARACPEKTIIGIIDGKAALIEPSMCVGHGACATACPTNAISLVFGSETRGVDIPLLSPQFETSVPGIFIAGELGGMGLIKNAIEQGRQAIVHAAQRARSIESEPDALDVVIVGCGPAGIAASLGAIEQKLKFVTIDQSTLGGTVAHFPRGKLVMTAPATLPLVGKVRFGEVSKEKLLAFWQQVLADTGLAPQFEQQVQAVQARDGLFDVVTSRGTYRTRTVLLAIGRRGTPRTLDVPGEELGKVVYRLIDPEQYAGRKVLVVGGGDSALEAAMRIAEQSGTQVTLSYRSEAYSRARSRNREGMARALAEGRVTELLGSKVEKIEGDAVTLQHRGERLRIANDDVIICAGGILPTQFLHDMGIRVETKFGVV</sequence>
<dbReference type="InterPro" id="IPR017896">
    <property type="entry name" value="4Fe4S_Fe-S-bd"/>
</dbReference>
<keyword evidence="5" id="KW-0411">Iron-sulfur</keyword>
<dbReference type="InterPro" id="IPR050097">
    <property type="entry name" value="Ferredoxin-NADP_redctase_2"/>
</dbReference>
<reference evidence="8 9" key="1">
    <citation type="submission" date="2024-03" db="EMBL/GenBank/DDBJ databases">
        <authorList>
            <person name="Jo J.-H."/>
        </authorList>
    </citation>
    <scope>NUCLEOTIDE SEQUENCE [LARGE SCALE GENOMIC DNA]</scope>
    <source>
        <strain evidence="8 9">AS3R-12</strain>
    </source>
</reference>
<dbReference type="PROSITE" id="PS51379">
    <property type="entry name" value="4FE4S_FER_2"/>
    <property type="match status" value="2"/>
</dbReference>
<dbReference type="Proteomes" id="UP001379235">
    <property type="component" value="Unassembled WGS sequence"/>
</dbReference>
<evidence type="ECO:0000256" key="2">
    <source>
        <dbReference type="ARBA" id="ARBA00022723"/>
    </source>
</evidence>
<name>A0ABU8SDJ1_9SPHN</name>
<feature type="domain" description="4Fe-4S ferredoxin-type" evidence="7">
    <location>
        <begin position="80"/>
        <end position="109"/>
    </location>
</feature>
<dbReference type="InterPro" id="IPR036188">
    <property type="entry name" value="FAD/NAD-bd_sf"/>
</dbReference>
<dbReference type="Pfam" id="PF13237">
    <property type="entry name" value="Fer4_10"/>
    <property type="match status" value="1"/>
</dbReference>
<feature type="transmembrane region" description="Helical" evidence="6">
    <location>
        <begin position="6"/>
        <end position="23"/>
    </location>
</feature>
<keyword evidence="9" id="KW-1185">Reference proteome</keyword>
<dbReference type="SUPFAM" id="SSF51905">
    <property type="entry name" value="FAD/NAD(P)-binding domain"/>
    <property type="match status" value="1"/>
</dbReference>
<dbReference type="EMBL" id="JBBHJY010000013">
    <property type="protein sequence ID" value="MEJ6012029.1"/>
    <property type="molecule type" value="Genomic_DNA"/>
</dbReference>
<evidence type="ECO:0000256" key="3">
    <source>
        <dbReference type="ARBA" id="ARBA00023002"/>
    </source>
</evidence>
<keyword evidence="2" id="KW-0479">Metal-binding</keyword>
<dbReference type="Gene3D" id="3.30.70.20">
    <property type="match status" value="1"/>
</dbReference>
<dbReference type="PANTHER" id="PTHR48105">
    <property type="entry name" value="THIOREDOXIN REDUCTASE 1-RELATED-RELATED"/>
    <property type="match status" value="1"/>
</dbReference>
<evidence type="ECO:0000256" key="5">
    <source>
        <dbReference type="ARBA" id="ARBA00023014"/>
    </source>
</evidence>
<keyword evidence="6" id="KW-0812">Transmembrane</keyword>
<protein>
    <submittedName>
        <fullName evidence="8">NAD(P)-binding domain-containing protein</fullName>
    </submittedName>
</protein>
<keyword evidence="3" id="KW-0560">Oxidoreductase</keyword>
<keyword evidence="1" id="KW-0285">Flavoprotein</keyword>
<keyword evidence="6" id="KW-0472">Membrane</keyword>